<dbReference type="PANTHER" id="PTHR33507">
    <property type="entry name" value="INNER MEMBRANE PROTEIN YBBJ"/>
    <property type="match status" value="1"/>
</dbReference>
<feature type="transmembrane region" description="Helical" evidence="5">
    <location>
        <begin position="56"/>
        <end position="74"/>
    </location>
</feature>
<keyword evidence="4 5" id="KW-0472">Membrane</keyword>
<dbReference type="PANTHER" id="PTHR33507:SF3">
    <property type="entry name" value="INNER MEMBRANE PROTEIN YBBJ"/>
    <property type="match status" value="1"/>
</dbReference>
<dbReference type="Gene3D" id="2.40.50.140">
    <property type="entry name" value="Nucleic acid-binding proteins"/>
    <property type="match status" value="1"/>
</dbReference>
<proteinExistence type="predicted"/>
<evidence type="ECO:0000256" key="3">
    <source>
        <dbReference type="ARBA" id="ARBA00022989"/>
    </source>
</evidence>
<keyword evidence="3 5" id="KW-1133">Transmembrane helix</keyword>
<comment type="subcellular location">
    <subcellularLocation>
        <location evidence="1">Membrane</location>
        <topology evidence="1">Multi-pass membrane protein</topology>
    </subcellularLocation>
</comment>
<dbReference type="InterPro" id="IPR002810">
    <property type="entry name" value="NfeD-like_C"/>
</dbReference>
<dbReference type="InterPro" id="IPR052165">
    <property type="entry name" value="Membrane_assoc_protease"/>
</dbReference>
<evidence type="ECO:0000256" key="5">
    <source>
        <dbReference type="SAM" id="Phobius"/>
    </source>
</evidence>
<keyword evidence="8" id="KW-1185">Reference proteome</keyword>
<sequence length="155" mass="16747">MIMWIIIFSLLLIGLALIVIELVFIPGTTVVGLLGFIFAGAGVMIGYQHFGSDTGLYILIGTLVATLGALFYSFRSGAWSRFSNKSSNDGKVNEGITGGLSIGDEGVTLSTLRPIGKAEFNSKTFEVKTQGQYVETGQHVRIIQIRLNDIVVEPF</sequence>
<gene>
    <name evidence="7" type="ORF">KK062_19340</name>
</gene>
<evidence type="ECO:0000256" key="1">
    <source>
        <dbReference type="ARBA" id="ARBA00004141"/>
    </source>
</evidence>
<evidence type="ECO:0000313" key="7">
    <source>
        <dbReference type="EMBL" id="MBT1710407.1"/>
    </source>
</evidence>
<feature type="transmembrane region" description="Helical" evidence="5">
    <location>
        <begin position="6"/>
        <end position="24"/>
    </location>
</feature>
<dbReference type="Proteomes" id="UP001319080">
    <property type="component" value="Unassembled WGS sequence"/>
</dbReference>
<protein>
    <recommendedName>
        <fullName evidence="6">NfeD-like C-terminal domain-containing protein</fullName>
    </recommendedName>
</protein>
<dbReference type="InterPro" id="IPR012340">
    <property type="entry name" value="NA-bd_OB-fold"/>
</dbReference>
<feature type="domain" description="NfeD-like C-terminal" evidence="6">
    <location>
        <begin position="102"/>
        <end position="154"/>
    </location>
</feature>
<evidence type="ECO:0000256" key="4">
    <source>
        <dbReference type="ARBA" id="ARBA00023136"/>
    </source>
</evidence>
<evidence type="ECO:0000256" key="2">
    <source>
        <dbReference type="ARBA" id="ARBA00022692"/>
    </source>
</evidence>
<keyword evidence="2 5" id="KW-0812">Transmembrane</keyword>
<dbReference type="RefSeq" id="WP_254085981.1">
    <property type="nucleotide sequence ID" value="NZ_JAHESE010000022.1"/>
</dbReference>
<evidence type="ECO:0000259" key="6">
    <source>
        <dbReference type="Pfam" id="PF01957"/>
    </source>
</evidence>
<evidence type="ECO:0000313" key="8">
    <source>
        <dbReference type="Proteomes" id="UP001319080"/>
    </source>
</evidence>
<accession>A0AAP2E2J0</accession>
<dbReference type="GO" id="GO:0005886">
    <property type="term" value="C:plasma membrane"/>
    <property type="evidence" value="ECO:0007669"/>
    <property type="project" value="TreeGrafter"/>
</dbReference>
<dbReference type="EMBL" id="JAHESE010000022">
    <property type="protein sequence ID" value="MBT1710407.1"/>
    <property type="molecule type" value="Genomic_DNA"/>
</dbReference>
<feature type="transmembrane region" description="Helical" evidence="5">
    <location>
        <begin position="31"/>
        <end position="50"/>
    </location>
</feature>
<name>A0AAP2E2J0_9BACT</name>
<dbReference type="Pfam" id="PF01957">
    <property type="entry name" value="NfeD"/>
    <property type="match status" value="1"/>
</dbReference>
<comment type="caution">
    <text evidence="7">The sequence shown here is derived from an EMBL/GenBank/DDBJ whole genome shotgun (WGS) entry which is preliminary data.</text>
</comment>
<reference evidence="7 8" key="1">
    <citation type="submission" date="2021-05" db="EMBL/GenBank/DDBJ databases">
        <title>A Polyphasic approach of four new species of the genus Ohtaekwangia: Ohtaekwangia histidinii sp. nov., Ohtaekwangia cretensis sp. nov., Ohtaekwangia indiensis sp. nov., Ohtaekwangia reichenbachii sp. nov. from diverse environment.</title>
        <authorList>
            <person name="Octaviana S."/>
        </authorList>
    </citation>
    <scope>NUCLEOTIDE SEQUENCE [LARGE SCALE GENOMIC DNA]</scope>
    <source>
        <strain evidence="7 8">PWU5</strain>
    </source>
</reference>
<organism evidence="7 8">
    <name type="scientific">Dawidia cretensis</name>
    <dbReference type="NCBI Taxonomy" id="2782350"/>
    <lineage>
        <taxon>Bacteria</taxon>
        <taxon>Pseudomonadati</taxon>
        <taxon>Bacteroidota</taxon>
        <taxon>Cytophagia</taxon>
        <taxon>Cytophagales</taxon>
        <taxon>Chryseotaleaceae</taxon>
        <taxon>Dawidia</taxon>
    </lineage>
</organism>
<dbReference type="AlphaFoldDB" id="A0AAP2E2J0"/>